<evidence type="ECO:0000256" key="5">
    <source>
        <dbReference type="ARBA" id="ARBA00023077"/>
    </source>
</evidence>
<keyword evidence="2 8" id="KW-0813">Transport</keyword>
<evidence type="ECO:0000259" key="12">
    <source>
        <dbReference type="Pfam" id="PF07715"/>
    </source>
</evidence>
<protein>
    <submittedName>
        <fullName evidence="13">TonB-dependent receptor</fullName>
    </submittedName>
</protein>
<name>A0ABR9AGY0_9BACT</name>
<reference evidence="13 14" key="1">
    <citation type="submission" date="2020-09" db="EMBL/GenBank/DDBJ databases">
        <title>Echinicola sp. CAU 1574 isolated from sand of Sido Beach.</title>
        <authorList>
            <person name="Kim W."/>
        </authorList>
    </citation>
    <scope>NUCLEOTIDE SEQUENCE [LARGE SCALE GENOMIC DNA]</scope>
    <source>
        <strain evidence="13 14">CAU 1574</strain>
    </source>
</reference>
<comment type="similarity">
    <text evidence="8 9">Belongs to the TonB-dependent receptor family.</text>
</comment>
<dbReference type="InterPro" id="IPR023996">
    <property type="entry name" value="TonB-dep_OMP_SusC/RagA"/>
</dbReference>
<keyword evidence="13" id="KW-0675">Receptor</keyword>
<dbReference type="SUPFAM" id="SSF49464">
    <property type="entry name" value="Carboxypeptidase regulatory domain-like"/>
    <property type="match status" value="1"/>
</dbReference>
<keyword evidence="6 8" id="KW-0472">Membrane</keyword>
<keyword evidence="7 8" id="KW-0998">Cell outer membrane</keyword>
<dbReference type="InterPro" id="IPR023997">
    <property type="entry name" value="TonB-dep_OMP_SusC/RagA_CS"/>
</dbReference>
<dbReference type="Gene3D" id="2.60.40.1120">
    <property type="entry name" value="Carboxypeptidase-like, regulatory domain"/>
    <property type="match status" value="1"/>
</dbReference>
<proteinExistence type="inferred from homology"/>
<evidence type="ECO:0000256" key="2">
    <source>
        <dbReference type="ARBA" id="ARBA00022448"/>
    </source>
</evidence>
<dbReference type="Pfam" id="PF00593">
    <property type="entry name" value="TonB_dep_Rec_b-barrel"/>
    <property type="match status" value="1"/>
</dbReference>
<evidence type="ECO:0000256" key="6">
    <source>
        <dbReference type="ARBA" id="ARBA00023136"/>
    </source>
</evidence>
<evidence type="ECO:0000256" key="7">
    <source>
        <dbReference type="ARBA" id="ARBA00023237"/>
    </source>
</evidence>
<dbReference type="NCBIfam" id="TIGR04057">
    <property type="entry name" value="SusC_RagA_signa"/>
    <property type="match status" value="1"/>
</dbReference>
<evidence type="ECO:0000313" key="13">
    <source>
        <dbReference type="EMBL" id="MBD8488017.1"/>
    </source>
</evidence>
<dbReference type="InterPro" id="IPR039426">
    <property type="entry name" value="TonB-dep_rcpt-like"/>
</dbReference>
<dbReference type="Proteomes" id="UP000647133">
    <property type="component" value="Unassembled WGS sequence"/>
</dbReference>
<dbReference type="InterPro" id="IPR008969">
    <property type="entry name" value="CarboxyPept-like_regulatory"/>
</dbReference>
<feature type="domain" description="TonB-dependent receptor plug" evidence="12">
    <location>
        <begin position="132"/>
        <end position="239"/>
    </location>
</feature>
<dbReference type="SUPFAM" id="SSF56935">
    <property type="entry name" value="Porins"/>
    <property type="match status" value="1"/>
</dbReference>
<feature type="domain" description="TonB-dependent receptor-like beta-barrel" evidence="11">
    <location>
        <begin position="427"/>
        <end position="836"/>
    </location>
</feature>
<evidence type="ECO:0000259" key="11">
    <source>
        <dbReference type="Pfam" id="PF00593"/>
    </source>
</evidence>
<keyword evidence="10" id="KW-1133">Transmembrane helix</keyword>
<keyword evidence="14" id="KW-1185">Reference proteome</keyword>
<evidence type="ECO:0000256" key="3">
    <source>
        <dbReference type="ARBA" id="ARBA00022452"/>
    </source>
</evidence>
<comment type="subcellular location">
    <subcellularLocation>
        <location evidence="1 8">Cell outer membrane</location>
        <topology evidence="1 8">Multi-pass membrane protein</topology>
    </subcellularLocation>
</comment>
<keyword evidence="5 9" id="KW-0798">TonB box</keyword>
<dbReference type="Gene3D" id="2.40.170.20">
    <property type="entry name" value="TonB-dependent receptor, beta-barrel domain"/>
    <property type="match status" value="1"/>
</dbReference>
<dbReference type="InterPro" id="IPR012910">
    <property type="entry name" value="Plug_dom"/>
</dbReference>
<dbReference type="RefSeq" id="WP_192008744.1">
    <property type="nucleotide sequence ID" value="NZ_JACYTQ010000001.1"/>
</dbReference>
<dbReference type="Pfam" id="PF13715">
    <property type="entry name" value="CarbopepD_reg_2"/>
    <property type="match status" value="1"/>
</dbReference>
<evidence type="ECO:0000256" key="8">
    <source>
        <dbReference type="PROSITE-ProRule" id="PRU01360"/>
    </source>
</evidence>
<sequence length="1034" mass="113517">MDSTFTKCVRSENDRTAGNELLKWMILLVFMLVGHLSMAQNVSVSGVVLDENGVGLPGAAIQEKGTANGVVTGLDGEYNISVQRGATLVFSFLGYAPQEIEVGNQTSIDVNMVPDMGALDEVVVVGYGTLRQEAVTGSVASIGGDEMREVASANVTQALQGRLPGVNISQTSSKPGASMQIRIRGNRSLTASNDPLIVLNGIPFAGSIGDINPEDIESIDVLKDASATAIYGSRGANGVILIGTKKGAKGQEAKVSYSGFYGPKTVFSKYPMMNGPEFVAMREAAGIYTNGADESNDVDTDWQDLLYRTGVMSSHDVSVTGGGEKSSYSFGLGYYHDEGVVPTQEYDRFSLRASVDQEIGQYLRLGFNTNTNYNVTQGSQVGLYNTLSMSPIASPYEDDGTLRRTVNMPLDESWVSTREVLNNIDGQWLDETRAYATYNAIYAELKIPGVEGLRYRVNLGLDYRQSNRGEYTGRGINSSNPETPSTGAVGNTHTYHWIVENLLTYDKIFAEKHSVNVTALYSSEQNKYHRSRMWARDIPADQFQFYNLGYADGEIQINPADQQYELWGLRSYMGRVMYSYDDRYMISATLRSDGSSRLASGHKWHTYPAVSAGWNIGNESFMNNVPLVNMLKLRVGYGQTSNQAIAPYATLGGLGTRPYNFGNDTYATGYFVNSLPNPNLGWEYSETLNFGVDFRLLNHRLSGTVEYYITNTKDILLGVNLPGTSGVSSYTANIGETQNKGVEISLNGVIIENNDWTWEAGFNLYANRNKLVSLASGQERDEGNWWFVGHPINVIYDYTYQGLWQESDPYLDVLEPGGNPGMIKVAYTGEYADDGTPVRAIGPDDRQILDLQPDFMGGFNTRVAYRNFDLSLVGAFRSGGILISTLHSSTGYLNMLSGRRNNVKVDYWTPENTDARYPAPGGLASGDNPKYGNTLGYFDASYLKIRTMTLGYNFDQGSNWMSKAGISRLRIYGAVQNPFVLFSPFNKETGMDPETNSYGDENAATTGTYPNRLLTIGTNSPSTRNFIVGVNLTF</sequence>
<dbReference type="Gene3D" id="2.170.130.10">
    <property type="entry name" value="TonB-dependent receptor, plug domain"/>
    <property type="match status" value="1"/>
</dbReference>
<dbReference type="PROSITE" id="PS52016">
    <property type="entry name" value="TONB_DEPENDENT_REC_3"/>
    <property type="match status" value="1"/>
</dbReference>
<evidence type="ECO:0000313" key="14">
    <source>
        <dbReference type="Proteomes" id="UP000647133"/>
    </source>
</evidence>
<dbReference type="Pfam" id="PF07715">
    <property type="entry name" value="Plug"/>
    <property type="match status" value="1"/>
</dbReference>
<dbReference type="InterPro" id="IPR000531">
    <property type="entry name" value="Beta-barrel_TonB"/>
</dbReference>
<dbReference type="InterPro" id="IPR036942">
    <property type="entry name" value="Beta-barrel_TonB_sf"/>
</dbReference>
<feature type="transmembrane region" description="Helical" evidence="10">
    <location>
        <begin position="21"/>
        <end position="39"/>
    </location>
</feature>
<evidence type="ECO:0000256" key="4">
    <source>
        <dbReference type="ARBA" id="ARBA00022692"/>
    </source>
</evidence>
<keyword evidence="3 8" id="KW-1134">Transmembrane beta strand</keyword>
<comment type="caution">
    <text evidence="13">The sequence shown here is derived from an EMBL/GenBank/DDBJ whole genome shotgun (WGS) entry which is preliminary data.</text>
</comment>
<dbReference type="EMBL" id="JACYTQ010000001">
    <property type="protein sequence ID" value="MBD8488017.1"/>
    <property type="molecule type" value="Genomic_DNA"/>
</dbReference>
<gene>
    <name evidence="13" type="ORF">IFO69_04570</name>
</gene>
<evidence type="ECO:0000256" key="1">
    <source>
        <dbReference type="ARBA" id="ARBA00004571"/>
    </source>
</evidence>
<organism evidence="13 14">
    <name type="scientific">Echinicola arenosa</name>
    <dbReference type="NCBI Taxonomy" id="2774144"/>
    <lineage>
        <taxon>Bacteria</taxon>
        <taxon>Pseudomonadati</taxon>
        <taxon>Bacteroidota</taxon>
        <taxon>Cytophagia</taxon>
        <taxon>Cytophagales</taxon>
        <taxon>Cyclobacteriaceae</taxon>
        <taxon>Echinicola</taxon>
    </lineage>
</organism>
<evidence type="ECO:0000256" key="10">
    <source>
        <dbReference type="SAM" id="Phobius"/>
    </source>
</evidence>
<accession>A0ABR9AGY0</accession>
<dbReference type="InterPro" id="IPR037066">
    <property type="entry name" value="Plug_dom_sf"/>
</dbReference>
<evidence type="ECO:0000256" key="9">
    <source>
        <dbReference type="RuleBase" id="RU003357"/>
    </source>
</evidence>
<keyword evidence="4 8" id="KW-0812">Transmembrane</keyword>
<dbReference type="NCBIfam" id="TIGR04056">
    <property type="entry name" value="OMP_RagA_SusC"/>
    <property type="match status" value="1"/>
</dbReference>